<dbReference type="PANTHER" id="PTHR31373:SF17">
    <property type="entry name" value="OS06G0652100 PROTEIN"/>
    <property type="match status" value="1"/>
</dbReference>
<dbReference type="Gene3D" id="1.25.40.10">
    <property type="entry name" value="Tetratricopeptide repeat domain"/>
    <property type="match status" value="1"/>
</dbReference>
<dbReference type="PANTHER" id="PTHR31373">
    <property type="entry name" value="OS06G0652100 PROTEIN"/>
    <property type="match status" value="1"/>
</dbReference>
<dbReference type="InterPro" id="IPR011990">
    <property type="entry name" value="TPR-like_helical_dom_sf"/>
</dbReference>
<proteinExistence type="predicted"/>
<feature type="domain" description="DUF2828" evidence="1">
    <location>
        <begin position="38"/>
        <end position="285"/>
    </location>
</feature>
<dbReference type="InterPro" id="IPR058580">
    <property type="entry name" value="DUF2828"/>
</dbReference>
<dbReference type="Proteomes" id="UP000290289">
    <property type="component" value="Chromosome 5"/>
</dbReference>
<dbReference type="InterPro" id="IPR011205">
    <property type="entry name" value="UCP015417_vWA"/>
</dbReference>
<reference evidence="3 4" key="1">
    <citation type="submission" date="2018-10" db="EMBL/GenBank/DDBJ databases">
        <title>A high-quality apple genome assembly.</title>
        <authorList>
            <person name="Hu J."/>
        </authorList>
    </citation>
    <scope>NUCLEOTIDE SEQUENCE [LARGE SCALE GENOMIC DNA]</scope>
    <source>
        <strain evidence="4">cv. HFTH1</strain>
        <tissue evidence="3">Young leaf</tissue>
    </source>
</reference>
<keyword evidence="4" id="KW-1185">Reference proteome</keyword>
<dbReference type="SUPFAM" id="SSF48452">
    <property type="entry name" value="TPR-like"/>
    <property type="match status" value="1"/>
</dbReference>
<accession>A0A498JSA3</accession>
<dbReference type="FunFam" id="1.25.40.10:FF:000323">
    <property type="entry name" value="Gamma-soluble NSF attachment protein"/>
    <property type="match status" value="1"/>
</dbReference>
<dbReference type="InterPro" id="IPR056690">
    <property type="entry name" value="DUF7788"/>
</dbReference>
<evidence type="ECO:0000313" key="4">
    <source>
        <dbReference type="Proteomes" id="UP000290289"/>
    </source>
</evidence>
<sequence length="881" mass="99918">MQRAVVQVKSISALKVYRNHAGKITQLTEKVIPPFPPTTPSPRSPCVDLYFCSPVEGSYFDSRSISKYQQTLVQKLLPQAWSHDPLTTLKLILHLPGEAFYAAAVWLHHNHPKTLACNLLPIADDGGIASVLEILSRIDVGHSVDDYPWTWTRMLYNISRQQNFCANPFVFRSSRAETTKEKASALLKRRKTIAMANKVAERYDRDPHYRFLHDRVSDLIAECLKYDIQELNKLKHKQQQQQQGEEGQEMLELKITSAASYCPSRPNSSKAPRPTGLLYESIARKFPLGMRLRKEVLVPLRQAMASRKSVQDHANPWGYDYHPFPRTECPIFKYMLELNEAIATKSKSVPELIETGALLPHQILRYARKFEQAAELLWERMVEDLHQKQGKLNNCLVVCNVDKSSWFCSEAGPLGLLVSQLNSQNPWKGKVVSYTRNPRMHLIPPGKDLRSKCKFMGSWEEKDWGDKDWEKEVDAVKKVFDLILEVAVKENVKPEQMISKVFVFKEKYGYKDLTWSGIRSSIFCDYKEIQRRFEAKGYTVPHLMIWSTNDGISPLEPPECSAEQGVTLLRGFSDNLVKSFLDNDGEIGLEEIMEAAISGQKTRLTLTRWSADWKSATLLYEQAANGFRIAKDYEKAKEALEKASKGQELISSPWDAAKHMESAAALAKELGKWNEVADFYKRASELYAECGRPQPASDALAKGARALEDSMPDEAIQLYTDACAILEEDGKEQMAFDLYRDATSVYIKSEKYTDAAALMLRFGVSADKCNATHSQCKAYLGAIIIYLYLHDIKQAEQCYNDCSQVDAFMRSDQCRFAGKLLSAYTDGNVEEIKKLAQSGTVNHLDHMIIRLARKLPTGDVSALKTHASEDQEEPLDEDDLT</sequence>
<evidence type="ECO:0000259" key="2">
    <source>
        <dbReference type="Pfam" id="PF25043"/>
    </source>
</evidence>
<gene>
    <name evidence="3" type="ORF">DVH24_011154</name>
</gene>
<organism evidence="3 4">
    <name type="scientific">Malus domestica</name>
    <name type="common">Apple</name>
    <name type="synonym">Pyrus malus</name>
    <dbReference type="NCBI Taxonomy" id="3750"/>
    <lineage>
        <taxon>Eukaryota</taxon>
        <taxon>Viridiplantae</taxon>
        <taxon>Streptophyta</taxon>
        <taxon>Embryophyta</taxon>
        <taxon>Tracheophyta</taxon>
        <taxon>Spermatophyta</taxon>
        <taxon>Magnoliopsida</taxon>
        <taxon>eudicotyledons</taxon>
        <taxon>Gunneridae</taxon>
        <taxon>Pentapetalae</taxon>
        <taxon>rosids</taxon>
        <taxon>fabids</taxon>
        <taxon>Rosales</taxon>
        <taxon>Rosaceae</taxon>
        <taxon>Amygdaloideae</taxon>
        <taxon>Maleae</taxon>
        <taxon>Malus</taxon>
    </lineage>
</organism>
<feature type="domain" description="DUF7788" evidence="2">
    <location>
        <begin position="394"/>
        <end position="592"/>
    </location>
</feature>
<dbReference type="Pfam" id="PF25043">
    <property type="entry name" value="DUF7788"/>
    <property type="match status" value="1"/>
</dbReference>
<name>A0A498JSA3_MALDO</name>
<evidence type="ECO:0000259" key="1">
    <source>
        <dbReference type="Pfam" id="PF11443"/>
    </source>
</evidence>
<dbReference type="EMBL" id="RDQH01000331">
    <property type="protein sequence ID" value="RXH98829.1"/>
    <property type="molecule type" value="Genomic_DNA"/>
</dbReference>
<comment type="caution">
    <text evidence="3">The sequence shown here is derived from an EMBL/GenBank/DDBJ whole genome shotgun (WGS) entry which is preliminary data.</text>
</comment>
<dbReference type="STRING" id="3750.A0A498JSA3"/>
<dbReference type="Pfam" id="PF14938">
    <property type="entry name" value="SNAP"/>
    <property type="match status" value="1"/>
</dbReference>
<protein>
    <submittedName>
        <fullName evidence="3">Uncharacterized protein</fullName>
    </submittedName>
</protein>
<dbReference type="Pfam" id="PF11443">
    <property type="entry name" value="DUF2828"/>
    <property type="match status" value="1"/>
</dbReference>
<evidence type="ECO:0000313" key="3">
    <source>
        <dbReference type="EMBL" id="RXH98829.1"/>
    </source>
</evidence>
<dbReference type="AlphaFoldDB" id="A0A498JSA3"/>